<dbReference type="InterPro" id="IPR007430">
    <property type="entry name" value="VirB8"/>
</dbReference>
<dbReference type="InterPro" id="IPR032710">
    <property type="entry name" value="NTF2-like_dom_sf"/>
</dbReference>
<evidence type="ECO:0000259" key="6">
    <source>
        <dbReference type="Pfam" id="PF04335"/>
    </source>
</evidence>
<dbReference type="GO" id="GO:0016020">
    <property type="term" value="C:membrane"/>
    <property type="evidence" value="ECO:0007669"/>
    <property type="project" value="UniProtKB-SubCell"/>
</dbReference>
<evidence type="ECO:0000256" key="4">
    <source>
        <dbReference type="ARBA" id="ARBA00023136"/>
    </source>
</evidence>
<proteinExistence type="predicted"/>
<evidence type="ECO:0000313" key="7">
    <source>
        <dbReference type="EMBL" id="HIU53252.1"/>
    </source>
</evidence>
<sequence>MLEIFNTVFKYKEKQSPDQLGFYPERVHVNAMPERRYLWTSRVLVILACLSICLNMMLAATIYLLLPQRTVQPKLFQINKYFSMLEQVQPAEINFPVSDLITEQHITEYILLRYLVSSDYDELVTRWGPGSTIYWYSSPAVFREFSENDVAYSIMQFRQKSLQRDVEIDWIKPAALGLWQVQFRTMDYLPGSDKPTTSIWRATMRITYVRIPFAKREDAIANPFGFLVQNFSLAYHGSSESSAHYLERVKQETQDAYRRYNAPRRE</sequence>
<dbReference type="Proteomes" id="UP000824107">
    <property type="component" value="Unassembled WGS sequence"/>
</dbReference>
<dbReference type="CDD" id="cd16424">
    <property type="entry name" value="VirB8"/>
    <property type="match status" value="1"/>
</dbReference>
<feature type="transmembrane region" description="Helical" evidence="5">
    <location>
        <begin position="43"/>
        <end position="66"/>
    </location>
</feature>
<evidence type="ECO:0000256" key="5">
    <source>
        <dbReference type="SAM" id="Phobius"/>
    </source>
</evidence>
<evidence type="ECO:0000313" key="8">
    <source>
        <dbReference type="Proteomes" id="UP000824107"/>
    </source>
</evidence>
<dbReference type="Pfam" id="PF04335">
    <property type="entry name" value="VirB8"/>
    <property type="match status" value="1"/>
</dbReference>
<keyword evidence="3 5" id="KW-1133">Transmembrane helix</keyword>
<gene>
    <name evidence="7" type="ORF">IAD20_04135</name>
</gene>
<comment type="caution">
    <text evidence="7">The sequence shown here is derived from an EMBL/GenBank/DDBJ whole genome shotgun (WGS) entry which is preliminary data.</text>
</comment>
<dbReference type="EMBL" id="DVNC01000028">
    <property type="protein sequence ID" value="HIU53252.1"/>
    <property type="molecule type" value="Genomic_DNA"/>
</dbReference>
<comment type="subcellular location">
    <subcellularLocation>
        <location evidence="1">Membrane</location>
        <topology evidence="1">Single-pass membrane protein</topology>
    </subcellularLocation>
</comment>
<feature type="domain" description="Bacterial virulence protein VirB8" evidence="6">
    <location>
        <begin position="41"/>
        <end position="232"/>
    </location>
</feature>
<evidence type="ECO:0000256" key="2">
    <source>
        <dbReference type="ARBA" id="ARBA00022692"/>
    </source>
</evidence>
<keyword evidence="2 5" id="KW-0812">Transmembrane</keyword>
<name>A0A9D1M459_9PROT</name>
<evidence type="ECO:0000256" key="3">
    <source>
        <dbReference type="ARBA" id="ARBA00022989"/>
    </source>
</evidence>
<reference evidence="7" key="1">
    <citation type="submission" date="2020-10" db="EMBL/GenBank/DDBJ databases">
        <authorList>
            <person name="Gilroy R."/>
        </authorList>
    </citation>
    <scope>NUCLEOTIDE SEQUENCE</scope>
    <source>
        <strain evidence="7">ChiW3-316</strain>
    </source>
</reference>
<dbReference type="AlphaFoldDB" id="A0A9D1M459"/>
<protein>
    <recommendedName>
        <fullName evidence="6">Bacterial virulence protein VirB8 domain-containing protein</fullName>
    </recommendedName>
</protein>
<evidence type="ECO:0000256" key="1">
    <source>
        <dbReference type="ARBA" id="ARBA00004167"/>
    </source>
</evidence>
<keyword evidence="4 5" id="KW-0472">Membrane</keyword>
<accession>A0A9D1M459</accession>
<reference evidence="7" key="2">
    <citation type="journal article" date="2021" name="PeerJ">
        <title>Extensive microbial diversity within the chicken gut microbiome revealed by metagenomics and culture.</title>
        <authorList>
            <person name="Gilroy R."/>
            <person name="Ravi A."/>
            <person name="Getino M."/>
            <person name="Pursley I."/>
            <person name="Horton D.L."/>
            <person name="Alikhan N.F."/>
            <person name="Baker D."/>
            <person name="Gharbi K."/>
            <person name="Hall N."/>
            <person name="Watson M."/>
            <person name="Adriaenssens E.M."/>
            <person name="Foster-Nyarko E."/>
            <person name="Jarju S."/>
            <person name="Secka A."/>
            <person name="Antonio M."/>
            <person name="Oren A."/>
            <person name="Chaudhuri R.R."/>
            <person name="La Ragione R."/>
            <person name="Hildebrand F."/>
            <person name="Pallen M.J."/>
        </authorList>
    </citation>
    <scope>NUCLEOTIDE SEQUENCE</scope>
    <source>
        <strain evidence="7">ChiW3-316</strain>
    </source>
</reference>
<dbReference type="Gene3D" id="3.10.450.230">
    <property type="entry name" value="VirB8 protein"/>
    <property type="match status" value="1"/>
</dbReference>
<dbReference type="SUPFAM" id="SSF54427">
    <property type="entry name" value="NTF2-like"/>
    <property type="match status" value="1"/>
</dbReference>
<organism evidence="7 8">
    <name type="scientific">Candidatus Scatocola faecipullorum</name>
    <dbReference type="NCBI Taxonomy" id="2840917"/>
    <lineage>
        <taxon>Bacteria</taxon>
        <taxon>Pseudomonadati</taxon>
        <taxon>Pseudomonadota</taxon>
        <taxon>Alphaproteobacteria</taxon>
        <taxon>Rhodospirillales</taxon>
        <taxon>Rhodospirillaceae</taxon>
        <taxon>Rhodospirillaceae incertae sedis</taxon>
        <taxon>Candidatus Scatocola</taxon>
    </lineage>
</organism>